<dbReference type="InterPro" id="IPR013784">
    <property type="entry name" value="Carb-bd-like_fold"/>
</dbReference>
<dbReference type="InterPro" id="IPR013783">
    <property type="entry name" value="Ig-like_fold"/>
</dbReference>
<dbReference type="EMBL" id="HBHZ01000531">
    <property type="protein sequence ID" value="CAE0187362.1"/>
    <property type="molecule type" value="Transcribed_RNA"/>
</dbReference>
<dbReference type="EMBL" id="CP151513">
    <property type="protein sequence ID" value="WZN65778.1"/>
    <property type="molecule type" value="Genomic_DNA"/>
</dbReference>
<dbReference type="AlphaFoldDB" id="A0A7S3FL32"/>
<feature type="region of interest" description="Disordered" evidence="1">
    <location>
        <begin position="311"/>
        <end position="335"/>
    </location>
</feature>
<evidence type="ECO:0000256" key="1">
    <source>
        <dbReference type="SAM" id="MobiDB-lite"/>
    </source>
</evidence>
<feature type="domain" description="CBM20" evidence="2">
    <location>
        <begin position="82"/>
        <end position="194"/>
    </location>
</feature>
<dbReference type="Proteomes" id="UP001472866">
    <property type="component" value="Chromosome 13"/>
</dbReference>
<dbReference type="GO" id="GO:0016020">
    <property type="term" value="C:membrane"/>
    <property type="evidence" value="ECO:0007669"/>
    <property type="project" value="TreeGrafter"/>
</dbReference>
<organism evidence="3">
    <name type="scientific">Chloropicon roscoffensis</name>
    <dbReference type="NCBI Taxonomy" id="1461544"/>
    <lineage>
        <taxon>Eukaryota</taxon>
        <taxon>Viridiplantae</taxon>
        <taxon>Chlorophyta</taxon>
        <taxon>Chloropicophyceae</taxon>
        <taxon>Chloropicales</taxon>
        <taxon>Chloropicaceae</taxon>
        <taxon>Chloropicon</taxon>
    </lineage>
</organism>
<protein>
    <submittedName>
        <fullName evidence="4">CBM20 domain-containing protein</fullName>
    </submittedName>
</protein>
<name>A0A7S3FL32_9CHLO</name>
<proteinExistence type="predicted"/>
<dbReference type="Gene3D" id="2.60.40.10">
    <property type="entry name" value="Immunoglobulins"/>
    <property type="match status" value="1"/>
</dbReference>
<evidence type="ECO:0000313" key="5">
    <source>
        <dbReference type="Proteomes" id="UP001472866"/>
    </source>
</evidence>
<reference evidence="4 5" key="2">
    <citation type="submission" date="2024-03" db="EMBL/GenBank/DDBJ databases">
        <title>Complete genome sequence of the green alga Chloropicon roscoffensis RCC1871.</title>
        <authorList>
            <person name="Lemieux C."/>
            <person name="Pombert J.-F."/>
            <person name="Otis C."/>
            <person name="Turmel M."/>
        </authorList>
    </citation>
    <scope>NUCLEOTIDE SEQUENCE [LARGE SCALE GENOMIC DNA]</scope>
    <source>
        <strain evidence="4 5">RCC1871</strain>
    </source>
</reference>
<dbReference type="PANTHER" id="PTHR15048">
    <property type="entry name" value="STARCH-BINDING DOMAIN-CONTAINING PROTEIN 1"/>
    <property type="match status" value="1"/>
</dbReference>
<dbReference type="CDD" id="cd05467">
    <property type="entry name" value="CBM20"/>
    <property type="match status" value="1"/>
</dbReference>
<dbReference type="PANTHER" id="PTHR15048:SF0">
    <property type="entry name" value="STARCH-BINDING DOMAIN-CONTAINING PROTEIN 1"/>
    <property type="match status" value="1"/>
</dbReference>
<dbReference type="InterPro" id="IPR002044">
    <property type="entry name" value="CBM20"/>
</dbReference>
<dbReference type="Pfam" id="PF00686">
    <property type="entry name" value="CBM_20"/>
    <property type="match status" value="1"/>
</dbReference>
<sequence length="335" mass="36178">MRGAVITREPARCVGGGARPQRPILVRREACRAASDRANACPGCTSRTPLVRGRGGADWVRSPSLTSALEASTSSATSTASDKDDGKVRILFTTEYVCSEGESLFLVGDQPSLGLWDPQCGIPLRHVGGTEESPDSTWQASISLDKGGPYEFKFIAVSDGGRVVRWQDGSNRVINIPRKVPSNHGFVAHVPWEGITLVSKAAETLEIDALESLGSLQKRLEMSPLDEVSPREAVLRILEEVEAEEDSLAEASSRAVDSAVRDLNATIDTAEAAEEDPTSIESLRREIEIAAASRRVVITMELMQEQELRKQLAAGEGKKEKRAKEAEAGEVGEEE</sequence>
<dbReference type="GO" id="GO:2001070">
    <property type="term" value="F:starch binding"/>
    <property type="evidence" value="ECO:0007669"/>
    <property type="project" value="InterPro"/>
</dbReference>
<dbReference type="SUPFAM" id="SSF49452">
    <property type="entry name" value="Starch-binding domain-like"/>
    <property type="match status" value="1"/>
</dbReference>
<dbReference type="SMART" id="SM01065">
    <property type="entry name" value="CBM_2"/>
    <property type="match status" value="1"/>
</dbReference>
<reference evidence="3" key="1">
    <citation type="submission" date="2021-01" db="EMBL/GenBank/DDBJ databases">
        <authorList>
            <person name="Corre E."/>
            <person name="Pelletier E."/>
            <person name="Niang G."/>
            <person name="Scheremetjew M."/>
            <person name="Finn R."/>
            <person name="Kale V."/>
            <person name="Holt S."/>
            <person name="Cochrane G."/>
            <person name="Meng A."/>
            <person name="Brown T."/>
            <person name="Cohen L."/>
        </authorList>
    </citation>
    <scope>NUCLEOTIDE SEQUENCE</scope>
    <source>
        <strain evidence="3">RCC1871</strain>
    </source>
</reference>
<evidence type="ECO:0000259" key="2">
    <source>
        <dbReference type="PROSITE" id="PS51166"/>
    </source>
</evidence>
<keyword evidence="5" id="KW-1185">Reference proteome</keyword>
<evidence type="ECO:0000313" key="4">
    <source>
        <dbReference type="EMBL" id="WZN65778.1"/>
    </source>
</evidence>
<feature type="compositionally biased region" description="Basic and acidic residues" evidence="1">
    <location>
        <begin position="311"/>
        <end position="327"/>
    </location>
</feature>
<evidence type="ECO:0000313" key="3">
    <source>
        <dbReference type="EMBL" id="CAE0187362.1"/>
    </source>
</evidence>
<dbReference type="PROSITE" id="PS51166">
    <property type="entry name" value="CBM20"/>
    <property type="match status" value="1"/>
</dbReference>
<gene>
    <name evidence="3" type="ORF">CROS1456_LOCUS428</name>
    <name evidence="4" type="ORF">HKI87_13g73400</name>
</gene>
<accession>A0A7S3FL32</accession>